<dbReference type="SMART" id="SM00479">
    <property type="entry name" value="EXOIII"/>
    <property type="match status" value="1"/>
</dbReference>
<organism evidence="6 7">
    <name type="scientific">Shewanella electrodiphila</name>
    <dbReference type="NCBI Taxonomy" id="934143"/>
    <lineage>
        <taxon>Bacteria</taxon>
        <taxon>Pseudomonadati</taxon>
        <taxon>Pseudomonadota</taxon>
        <taxon>Gammaproteobacteria</taxon>
        <taxon>Alteromonadales</taxon>
        <taxon>Shewanellaceae</taxon>
        <taxon>Shewanella</taxon>
    </lineage>
</organism>
<dbReference type="PANTHER" id="PTHR30231:SF37">
    <property type="entry name" value="EXODEOXYRIBONUCLEASE 10"/>
    <property type="match status" value="1"/>
</dbReference>
<dbReference type="EC" id="2.7.7.7" evidence="1"/>
<dbReference type="Gene3D" id="3.30.420.10">
    <property type="entry name" value="Ribonuclease H-like superfamily/Ribonuclease H"/>
    <property type="match status" value="1"/>
</dbReference>
<feature type="domain" description="Exonuclease" evidence="5">
    <location>
        <begin position="11"/>
        <end position="178"/>
    </location>
</feature>
<dbReference type="GO" id="GO:0004527">
    <property type="term" value="F:exonuclease activity"/>
    <property type="evidence" value="ECO:0007669"/>
    <property type="project" value="UniProtKB-KW"/>
</dbReference>
<comment type="catalytic activity">
    <reaction evidence="4">
        <text>DNA(n) + a 2'-deoxyribonucleoside 5'-triphosphate = DNA(n+1) + diphosphate</text>
        <dbReference type="Rhea" id="RHEA:22508"/>
        <dbReference type="Rhea" id="RHEA-COMP:17339"/>
        <dbReference type="Rhea" id="RHEA-COMP:17340"/>
        <dbReference type="ChEBI" id="CHEBI:33019"/>
        <dbReference type="ChEBI" id="CHEBI:61560"/>
        <dbReference type="ChEBI" id="CHEBI:173112"/>
        <dbReference type="EC" id="2.7.7.7"/>
    </reaction>
</comment>
<evidence type="ECO:0000256" key="2">
    <source>
        <dbReference type="ARBA" id="ARBA00022722"/>
    </source>
</evidence>
<evidence type="ECO:0000313" key="6">
    <source>
        <dbReference type="EMBL" id="MCL1047686.1"/>
    </source>
</evidence>
<keyword evidence="2" id="KW-0540">Nuclease</keyword>
<dbReference type="PANTHER" id="PTHR30231">
    <property type="entry name" value="DNA POLYMERASE III SUBUNIT EPSILON"/>
    <property type="match status" value="1"/>
</dbReference>
<dbReference type="Pfam" id="PF00929">
    <property type="entry name" value="RNase_T"/>
    <property type="match status" value="1"/>
</dbReference>
<evidence type="ECO:0000256" key="1">
    <source>
        <dbReference type="ARBA" id="ARBA00012417"/>
    </source>
</evidence>
<evidence type="ECO:0000256" key="3">
    <source>
        <dbReference type="ARBA" id="ARBA00022839"/>
    </source>
</evidence>
<dbReference type="RefSeq" id="WP_248956945.1">
    <property type="nucleotide sequence ID" value="NZ_JAKIKU010000017.1"/>
</dbReference>
<dbReference type="InterPro" id="IPR006054">
    <property type="entry name" value="DnaQ"/>
</dbReference>
<dbReference type="InterPro" id="IPR013520">
    <property type="entry name" value="Ribonucl_H"/>
</dbReference>
<dbReference type="NCBIfam" id="TIGR00573">
    <property type="entry name" value="dnaq"/>
    <property type="match status" value="1"/>
</dbReference>
<dbReference type="CDD" id="cd06127">
    <property type="entry name" value="DEDDh"/>
    <property type="match status" value="1"/>
</dbReference>
<gene>
    <name evidence="6" type="ORF">L2737_20500</name>
</gene>
<reference evidence="6 7" key="1">
    <citation type="submission" date="2022-01" db="EMBL/GenBank/DDBJ databases">
        <title>Whole genome-based taxonomy of the Shewanellaceae.</title>
        <authorList>
            <person name="Martin-Rodriguez A.J."/>
        </authorList>
    </citation>
    <scope>NUCLEOTIDE SEQUENCE [LARGE SCALE GENOMIC DNA]</scope>
    <source>
        <strain evidence="6 7">DSM 24955</strain>
    </source>
</reference>
<evidence type="ECO:0000256" key="4">
    <source>
        <dbReference type="ARBA" id="ARBA00049244"/>
    </source>
</evidence>
<dbReference type="InterPro" id="IPR012337">
    <property type="entry name" value="RNaseH-like_sf"/>
</dbReference>
<name>A0ABT0KV20_9GAMM</name>
<evidence type="ECO:0000313" key="7">
    <source>
        <dbReference type="Proteomes" id="UP001202134"/>
    </source>
</evidence>
<protein>
    <recommendedName>
        <fullName evidence="1">DNA-directed DNA polymerase</fullName>
        <ecNumber evidence="1">2.7.7.7</ecNumber>
    </recommendedName>
</protein>
<proteinExistence type="predicted"/>
<dbReference type="EMBL" id="JAKIKU010000017">
    <property type="protein sequence ID" value="MCL1047686.1"/>
    <property type="molecule type" value="Genomic_DNA"/>
</dbReference>
<keyword evidence="3 6" id="KW-0378">Hydrolase</keyword>
<keyword evidence="7" id="KW-1185">Reference proteome</keyword>
<dbReference type="Proteomes" id="UP001202134">
    <property type="component" value="Unassembled WGS sequence"/>
</dbReference>
<dbReference type="InterPro" id="IPR036397">
    <property type="entry name" value="RNaseH_sf"/>
</dbReference>
<comment type="caution">
    <text evidence="6">The sequence shown here is derived from an EMBL/GenBank/DDBJ whole genome shotgun (WGS) entry which is preliminary data.</text>
</comment>
<sequence length="208" mass="23314">MSIASSTLANTVIVLDFETTGLSPDNGDRSIEIGAVKLVDGVVVDSFQELMNPGRRVNSFIENYTGISNQMLQTADDCETVMARFADFIGDFNLVAHNASFDKKFLDAEFKRINYQYSGQFACSLLLSRRINQDAPNHKLGTLVDYHQLPNDGVFHRALADATMTGHLWLHQLETIKQHQPQQAVTFDKIQKITGMPKAKVMDYIKQT</sequence>
<dbReference type="SUPFAM" id="SSF53098">
    <property type="entry name" value="Ribonuclease H-like"/>
    <property type="match status" value="1"/>
</dbReference>
<evidence type="ECO:0000259" key="5">
    <source>
        <dbReference type="SMART" id="SM00479"/>
    </source>
</evidence>
<accession>A0ABT0KV20</accession>
<keyword evidence="3 6" id="KW-0269">Exonuclease</keyword>